<feature type="region of interest" description="Disordered" evidence="1">
    <location>
        <begin position="215"/>
        <end position="302"/>
    </location>
</feature>
<dbReference type="Pfam" id="PF11470">
    <property type="entry name" value="TUG-UBL1"/>
    <property type="match status" value="1"/>
</dbReference>
<dbReference type="STRING" id="578462.A0A0L0RWD4"/>
<dbReference type="GO" id="GO:0012506">
    <property type="term" value="C:vesicle membrane"/>
    <property type="evidence" value="ECO:0007669"/>
    <property type="project" value="TreeGrafter"/>
</dbReference>
<dbReference type="InterPro" id="IPR059238">
    <property type="entry name" value="UBX1_UBXN9"/>
</dbReference>
<dbReference type="InterPro" id="IPR021569">
    <property type="entry name" value="TUG-UBL1"/>
</dbReference>
<evidence type="ECO:0000256" key="1">
    <source>
        <dbReference type="SAM" id="MobiDB-lite"/>
    </source>
</evidence>
<proteinExistence type="predicted"/>
<dbReference type="Gene3D" id="3.10.20.90">
    <property type="entry name" value="Phosphatidylinositol 3-kinase Catalytic Subunit, Chain A, domain 1"/>
    <property type="match status" value="2"/>
</dbReference>
<accession>A0A0L0RWD4</accession>
<organism evidence="3 4">
    <name type="scientific">Allomyces macrogynus (strain ATCC 38327)</name>
    <name type="common">Allomyces javanicus var. macrogynus</name>
    <dbReference type="NCBI Taxonomy" id="578462"/>
    <lineage>
        <taxon>Eukaryota</taxon>
        <taxon>Fungi</taxon>
        <taxon>Fungi incertae sedis</taxon>
        <taxon>Blastocladiomycota</taxon>
        <taxon>Blastocladiomycetes</taxon>
        <taxon>Blastocladiales</taxon>
        <taxon>Blastocladiaceae</taxon>
        <taxon>Allomyces</taxon>
    </lineage>
</organism>
<dbReference type="Proteomes" id="UP000054350">
    <property type="component" value="Unassembled WGS sequence"/>
</dbReference>
<dbReference type="GO" id="GO:0005634">
    <property type="term" value="C:nucleus"/>
    <property type="evidence" value="ECO:0007669"/>
    <property type="project" value="TreeGrafter"/>
</dbReference>
<dbReference type="PROSITE" id="PS50033">
    <property type="entry name" value="UBX"/>
    <property type="match status" value="1"/>
</dbReference>
<feature type="region of interest" description="Disordered" evidence="1">
    <location>
        <begin position="347"/>
        <end position="375"/>
    </location>
</feature>
<feature type="compositionally biased region" description="Low complexity" evidence="1">
    <location>
        <begin position="215"/>
        <end position="257"/>
    </location>
</feature>
<feature type="domain" description="UBX" evidence="2">
    <location>
        <begin position="376"/>
        <end position="459"/>
    </location>
</feature>
<dbReference type="CDD" id="cd17075">
    <property type="entry name" value="UBX1_UBXN9"/>
    <property type="match status" value="1"/>
</dbReference>
<dbReference type="OMA" id="APKYDWG"/>
<dbReference type="GO" id="GO:0006886">
    <property type="term" value="P:intracellular protein transport"/>
    <property type="evidence" value="ECO:0007669"/>
    <property type="project" value="TreeGrafter"/>
</dbReference>
<reference evidence="3 4" key="1">
    <citation type="submission" date="2009-11" db="EMBL/GenBank/DDBJ databases">
        <title>Annotation of Allomyces macrogynus ATCC 38327.</title>
        <authorList>
            <consortium name="The Broad Institute Genome Sequencing Platform"/>
            <person name="Russ C."/>
            <person name="Cuomo C."/>
            <person name="Burger G."/>
            <person name="Gray M.W."/>
            <person name="Holland P.W.H."/>
            <person name="King N."/>
            <person name="Lang F.B.F."/>
            <person name="Roger A.J."/>
            <person name="Ruiz-Trillo I."/>
            <person name="Young S.K."/>
            <person name="Zeng Q."/>
            <person name="Gargeya S."/>
            <person name="Fitzgerald M."/>
            <person name="Haas B."/>
            <person name="Abouelleil A."/>
            <person name="Alvarado L."/>
            <person name="Arachchi H.M."/>
            <person name="Berlin A."/>
            <person name="Chapman S.B."/>
            <person name="Gearin G."/>
            <person name="Goldberg J."/>
            <person name="Griggs A."/>
            <person name="Gujja S."/>
            <person name="Hansen M."/>
            <person name="Heiman D."/>
            <person name="Howarth C."/>
            <person name="Larimer J."/>
            <person name="Lui A."/>
            <person name="MacDonald P.J.P."/>
            <person name="McCowen C."/>
            <person name="Montmayeur A."/>
            <person name="Murphy C."/>
            <person name="Neiman D."/>
            <person name="Pearson M."/>
            <person name="Priest M."/>
            <person name="Roberts A."/>
            <person name="Saif S."/>
            <person name="Shea T."/>
            <person name="Sisk P."/>
            <person name="Stolte C."/>
            <person name="Sykes S."/>
            <person name="Wortman J."/>
            <person name="Nusbaum C."/>
            <person name="Birren B."/>
        </authorList>
    </citation>
    <scope>NUCLEOTIDE SEQUENCE [LARGE SCALE GENOMIC DNA]</scope>
    <source>
        <strain evidence="3 4">ATCC 38327</strain>
    </source>
</reference>
<dbReference type="InterPro" id="IPR001012">
    <property type="entry name" value="UBX_dom"/>
</dbReference>
<dbReference type="Pfam" id="PF00789">
    <property type="entry name" value="UBX"/>
    <property type="match status" value="1"/>
</dbReference>
<feature type="compositionally biased region" description="Basic and acidic residues" evidence="1">
    <location>
        <begin position="348"/>
        <end position="373"/>
    </location>
</feature>
<name>A0A0L0RWD4_ALLM3</name>
<reference evidence="4" key="2">
    <citation type="submission" date="2009-11" db="EMBL/GenBank/DDBJ databases">
        <title>The Genome Sequence of Allomyces macrogynus strain ATCC 38327.</title>
        <authorList>
            <consortium name="The Broad Institute Genome Sequencing Platform"/>
            <person name="Russ C."/>
            <person name="Cuomo C."/>
            <person name="Shea T."/>
            <person name="Young S.K."/>
            <person name="Zeng Q."/>
            <person name="Koehrsen M."/>
            <person name="Haas B."/>
            <person name="Borodovsky M."/>
            <person name="Guigo R."/>
            <person name="Alvarado L."/>
            <person name="Berlin A."/>
            <person name="Borenstein D."/>
            <person name="Chen Z."/>
            <person name="Engels R."/>
            <person name="Freedman E."/>
            <person name="Gellesch M."/>
            <person name="Goldberg J."/>
            <person name="Griggs A."/>
            <person name="Gujja S."/>
            <person name="Heiman D."/>
            <person name="Hepburn T."/>
            <person name="Howarth C."/>
            <person name="Jen D."/>
            <person name="Larson L."/>
            <person name="Lewis B."/>
            <person name="Mehta T."/>
            <person name="Park D."/>
            <person name="Pearson M."/>
            <person name="Roberts A."/>
            <person name="Saif S."/>
            <person name="Shenoy N."/>
            <person name="Sisk P."/>
            <person name="Stolte C."/>
            <person name="Sykes S."/>
            <person name="Walk T."/>
            <person name="White J."/>
            <person name="Yandava C."/>
            <person name="Burger G."/>
            <person name="Gray M.W."/>
            <person name="Holland P.W.H."/>
            <person name="King N."/>
            <person name="Lang F.B.F."/>
            <person name="Roger A.J."/>
            <person name="Ruiz-Trillo I."/>
            <person name="Lander E."/>
            <person name="Nusbaum C."/>
        </authorList>
    </citation>
    <scope>NUCLEOTIDE SEQUENCE [LARGE SCALE GENOMIC DNA]</scope>
    <source>
        <strain evidence="4">ATCC 38327</strain>
    </source>
</reference>
<dbReference type="PANTHER" id="PTHR46467">
    <property type="entry name" value="TETHER CONTAINING UBX DOMAIN FOR GLUT4"/>
    <property type="match status" value="1"/>
</dbReference>
<evidence type="ECO:0000313" key="3">
    <source>
        <dbReference type="EMBL" id="KNE54643.1"/>
    </source>
</evidence>
<dbReference type="SUPFAM" id="SSF54236">
    <property type="entry name" value="Ubiquitin-like"/>
    <property type="match status" value="2"/>
</dbReference>
<feature type="compositionally biased region" description="Polar residues" evidence="1">
    <location>
        <begin position="285"/>
        <end position="295"/>
    </location>
</feature>
<dbReference type="OrthoDB" id="440781at2759"/>
<dbReference type="EMBL" id="GG745328">
    <property type="protein sequence ID" value="KNE54643.1"/>
    <property type="molecule type" value="Genomic_DNA"/>
</dbReference>
<sequence>MSASFVVATPDGKRATVKTTPAMPLQEVVATAVATLRLGNPEAWGLQRANARAGSAALDLSLSVRFASLPSGAKLELVPRSARVAQRAANAPVTVALQLDGGARTVDSYPASTTLWEVLRQVEKRSKGTLNLTRRTGHPKEGSSKLLDKIKATIGDDQYMIPTLLVLNKEITTIEALQSTTLASLGLQGNVLIRLMFKYSGQSLAEVEPLLDRPVASSSPAVPAPEPSAAAPVTPTPTPAADAPSRPTTASSTVAQPAPTPAPAPQPSAPAPPRTPEPPRASAPVTGSSSVQNPVPSAAVPEHDEALVELDRDLTLYLPPTENSMLNIQLPDSFFELSSTELKAMVKASDRRRQERENAPLKTKAMRDREVEARRRKHPKTLIRVRFPDLYQLQAVFLSTERVGDVYDVVRSVMHPALLARNPIVRLFTTAPRTFTLPTADEDMSFWDAELAPAGVVHCTVQADGAAVVKTVEMLSAELLEAARALPQQVVDVAGDEPMAVDQPEEMGGRVGPGLAGDEDRARPLPPSSSSGSLGGSGSGPKLPKWLKLGKKL</sequence>
<dbReference type="InterPro" id="IPR029071">
    <property type="entry name" value="Ubiquitin-like_domsf"/>
</dbReference>
<protein>
    <recommendedName>
        <fullName evidence="2">UBX domain-containing protein</fullName>
    </recommendedName>
</protein>
<dbReference type="VEuPathDB" id="FungiDB:AMAG_00603"/>
<dbReference type="GO" id="GO:0005737">
    <property type="term" value="C:cytoplasm"/>
    <property type="evidence" value="ECO:0007669"/>
    <property type="project" value="TreeGrafter"/>
</dbReference>
<keyword evidence="4" id="KW-1185">Reference proteome</keyword>
<feature type="compositionally biased region" description="Pro residues" evidence="1">
    <location>
        <begin position="258"/>
        <end position="281"/>
    </location>
</feature>
<dbReference type="AlphaFoldDB" id="A0A0L0RWD4"/>
<dbReference type="eggNOG" id="KOG2699">
    <property type="taxonomic scope" value="Eukaryota"/>
</dbReference>
<gene>
    <name evidence="3" type="ORF">AMAG_00603</name>
</gene>
<dbReference type="PANTHER" id="PTHR46467:SF1">
    <property type="entry name" value="TETHER CONTAINING UBX DOMAIN FOR GLUT4"/>
    <property type="match status" value="1"/>
</dbReference>
<feature type="region of interest" description="Disordered" evidence="1">
    <location>
        <begin position="499"/>
        <end position="553"/>
    </location>
</feature>
<evidence type="ECO:0000313" key="4">
    <source>
        <dbReference type="Proteomes" id="UP000054350"/>
    </source>
</evidence>
<evidence type="ECO:0000259" key="2">
    <source>
        <dbReference type="PROSITE" id="PS50033"/>
    </source>
</evidence>